<name>A0A6P7TA66_9MOLL</name>
<evidence type="ECO:0000259" key="1">
    <source>
        <dbReference type="Pfam" id="PF10441"/>
    </source>
</evidence>
<dbReference type="Proteomes" id="UP000515154">
    <property type="component" value="Linkage group LG18"/>
</dbReference>
<accession>A0A6P7TA66</accession>
<keyword evidence="2" id="KW-1185">Reference proteome</keyword>
<evidence type="ECO:0000313" key="2">
    <source>
        <dbReference type="Proteomes" id="UP000515154"/>
    </source>
</evidence>
<evidence type="ECO:0000313" key="3">
    <source>
        <dbReference type="RefSeq" id="XP_029647240.1"/>
    </source>
</evidence>
<dbReference type="Pfam" id="PF10441">
    <property type="entry name" value="Urb2"/>
    <property type="match status" value="1"/>
</dbReference>
<organism evidence="2 3">
    <name type="scientific">Octopus sinensis</name>
    <name type="common">East Asian common octopus</name>
    <dbReference type="NCBI Taxonomy" id="2607531"/>
    <lineage>
        <taxon>Eukaryota</taxon>
        <taxon>Metazoa</taxon>
        <taxon>Spiralia</taxon>
        <taxon>Lophotrochozoa</taxon>
        <taxon>Mollusca</taxon>
        <taxon>Cephalopoda</taxon>
        <taxon>Coleoidea</taxon>
        <taxon>Octopodiformes</taxon>
        <taxon>Octopoda</taxon>
        <taxon>Incirrata</taxon>
        <taxon>Octopodidae</taxon>
        <taxon>Octopus</taxon>
    </lineage>
</organism>
<dbReference type="PANTHER" id="PTHR15682">
    <property type="entry name" value="UNHEALTHY RIBOSOME BIOGENESIS PROTEIN 2 HOMOLOG"/>
    <property type="match status" value="1"/>
</dbReference>
<dbReference type="InterPro" id="IPR018849">
    <property type="entry name" value="Urb2/Npa2_C"/>
</dbReference>
<gene>
    <name evidence="3" type="primary">LOC115221223</name>
</gene>
<proteinExistence type="predicted"/>
<dbReference type="GO" id="GO:0042254">
    <property type="term" value="P:ribosome biogenesis"/>
    <property type="evidence" value="ECO:0007669"/>
    <property type="project" value="TreeGrafter"/>
</dbReference>
<feature type="domain" description="Nucleolar 27S pre-rRNA processing Urb2/Npa2 C-terminal" evidence="1">
    <location>
        <begin position="1326"/>
        <end position="1511"/>
    </location>
</feature>
<dbReference type="KEGG" id="osn:115221223"/>
<sequence>MSLRHVVPGVFARLKSITTPLKVKLKLAKYLWISESVIIPNKTEVLFDFIAGLLVKKKRTSLSDEDFEAIWQCLEWLLLTKKMQRRLSKKQAVILKPSFSTILNFSLANVSQNKLKYSDSVMACCKLLLSSPALSYLFTSNIENMVNLLSAVSSISLQQLATTGHMEQHIDDLLTNLIKSFCDCQKISCNQGQVLKLFCNKLFQSVLILRYKCQHHSDYNHISCLLDEMIKNTVFNKDQRLFFRKLQKQSAATNILESKSGLIQLFTIMKEAITGTDSEALAIDFRAAVFDYLPKLFASFIEGETESSVPIQIMLDNISKLLGFDLEQGKFHGAVEENKAIEIMGQLLNIYNLSANDDNEEKFWFMYSKQLPQILFTAERKTDSWFLCLKSLILLNPDINKEYLDQILSLCWSVLSESDESTIEQVDGLLESILEVYSKLRQIPFLFKKLIASVIASSVEYNCKWPQRFSLKFQNIVQMLPQTVALQVWEMLLTAIEKELAPILKDDEGDDSISNQKPVCSCIIGLLLNFLGDVVIVGPSVTAKNTLAIQNFQTRMKITVVVPSLYLCLSKPNCDPHLLEATLLLIYEWWEIAFILAYYTPPGQEEFLLDLSTFNFLSASIRKKILKSVGNGSVVCYLLQLQCIKAVQVFPESETEEKKAKICNLSGIINMLMSKENSEVPAENQNKIVHPRIPVRTIKQATWWFLTTNFPIVFPLLTPRNILIISQYIVQTLMTDTVEHSEREMSTEASFTWDLIKSPFFQEMASFHPLIISCIFSTLAGSILKQDGSLPEDMKTVASLFSTLGNSEIQWNNPNDKKTSEALKIVGEGFCSLFGNSVAQSDAQEKVLQKSSTIIKIVELLPLRFLPPNEKIQITFGLHLVISCCPVSDICPDDSNLVSTVPNDQKLSLITNCIDCLSTLMMSSENVFIYNYLRPEVVLNFLETSLSKIQKQKPNSQQALLMCYYRLLEYSISSIIEGFTLCSILETYIMKLFKYLQKAKDRICKKSHSMEYIHKKYSLKFLFASKFIEELGKVLQQKTLSEDTRAIATKYMEMFSDVVLEMVTSIDSDVPDCVLAVYTSLLESQKNTSNGGKPLSNKHNPRLTVCCLNKISKMENFTSLLLSVQFFKFSLNHASAVISPEEHSNLWNCLKDLLSFLSTSSTVTQRTQSSSAASIESSLNTAVAFSLLSSFSGLQLASLCAPLSTITIGSQLQFYSTQNCIQSLYIAVQSTMLSLITAMSCEEQHIHLQNLALCLKTDAGLNNFTEITTATEVFQILLEKNVFHENAQLQKTMLNSTQLMFQQLQWHCNMDKMTKIYIPLLHLEVKMLKKNIPPKTALHVIFGCQFVPLSNLDAATFEAVFQALYDVLNILLTEYTDAILLTLPSFIGIVKRLIVAVVGEGTQDKLSNNKSAEKAICNCANLLSRLINNMTIHKSELNSVVNYVIAEFIAAYSNVTLLPTVKSILNSSLYCLLMSCNDHMLNSLNAILPQSMKRVFESIYTIYTKNYEYKGYI</sequence>
<dbReference type="GO" id="GO:0005730">
    <property type="term" value="C:nucleolus"/>
    <property type="evidence" value="ECO:0007669"/>
    <property type="project" value="TreeGrafter"/>
</dbReference>
<dbReference type="InterPro" id="IPR052609">
    <property type="entry name" value="Ribosome_Biogenesis_Reg"/>
</dbReference>
<reference evidence="3" key="1">
    <citation type="submission" date="2025-08" db="UniProtKB">
        <authorList>
            <consortium name="RefSeq"/>
        </authorList>
    </citation>
    <scope>IDENTIFICATION</scope>
</reference>
<dbReference type="RefSeq" id="XP_029647240.1">
    <property type="nucleotide sequence ID" value="XM_029791380.2"/>
</dbReference>
<dbReference type="PANTHER" id="PTHR15682:SF2">
    <property type="entry name" value="UNHEALTHY RIBOSOME BIOGENESIS PROTEIN 2 HOMOLOG"/>
    <property type="match status" value="1"/>
</dbReference>
<protein>
    <submittedName>
        <fullName evidence="3">Unhealthy ribosome biogenesis protein 2 homolog</fullName>
    </submittedName>
</protein>